<gene>
    <name evidence="1" type="ORF">SAMN05444359_13830</name>
</gene>
<evidence type="ECO:0008006" key="3">
    <source>
        <dbReference type="Google" id="ProtNLM"/>
    </source>
</evidence>
<name>A0A1H9NNA9_9BACT</name>
<dbReference type="SUPFAM" id="SSF53720">
    <property type="entry name" value="ALDH-like"/>
    <property type="match status" value="1"/>
</dbReference>
<accession>A0A1H9NNA9</accession>
<sequence length="357" mass="39954">MPMTLKDRLATLHQLAAHLSGLEDEFLTALQTRTEFNNGWFTLEKQQASLKAITEEFLAEDKLSAWLNAYKIIPIAGPGFIPQPGPNGEGQKTVGLVLAGNIPLVGFHDILCVYVAGHRAQIKLSSKDEFILPYLLKLLARFDERAADYFDIVGNLKGYDAVIATGSNNSARYFEQYFGKVPHIIRKNRNAVAVLSGKETEEELRALGSDVFQYFGLGCRNVSKLYAPAGYDFQPMLEIFHEWKQIQNHTKWKNNFDYNYALATLNKVSFHLTGPLMLFEDKAITSRIATLHFEYYDDKAALEAELSARREEIQLVAARPGFLETDLPTFAFGEAQQPGLADYADGVDTLAFLLSLG</sequence>
<reference evidence="2" key="1">
    <citation type="submission" date="2016-10" db="EMBL/GenBank/DDBJ databases">
        <authorList>
            <person name="Varghese N."/>
            <person name="Submissions S."/>
        </authorList>
    </citation>
    <scope>NUCLEOTIDE SEQUENCE [LARGE SCALE GENOMIC DNA]</scope>
    <source>
        <strain evidence="2">DSM 24740</strain>
    </source>
</reference>
<dbReference type="Proteomes" id="UP000199021">
    <property type="component" value="Unassembled WGS sequence"/>
</dbReference>
<dbReference type="STRING" id="478744.SAMN05444359_13830"/>
<protein>
    <recommendedName>
        <fullName evidence="3">Acyl-CoA reductase (LuxC)</fullName>
    </recommendedName>
</protein>
<dbReference type="GO" id="GO:0016491">
    <property type="term" value="F:oxidoreductase activity"/>
    <property type="evidence" value="ECO:0007669"/>
    <property type="project" value="InterPro"/>
</dbReference>
<proteinExistence type="predicted"/>
<dbReference type="InParanoid" id="A0A1H9NNA9"/>
<organism evidence="1 2">
    <name type="scientific">Neolewinella agarilytica</name>
    <dbReference type="NCBI Taxonomy" id="478744"/>
    <lineage>
        <taxon>Bacteria</taxon>
        <taxon>Pseudomonadati</taxon>
        <taxon>Bacteroidota</taxon>
        <taxon>Saprospiria</taxon>
        <taxon>Saprospirales</taxon>
        <taxon>Lewinellaceae</taxon>
        <taxon>Neolewinella</taxon>
    </lineage>
</organism>
<dbReference type="EMBL" id="FOFB01000038">
    <property type="protein sequence ID" value="SER37426.1"/>
    <property type="molecule type" value="Genomic_DNA"/>
</dbReference>
<evidence type="ECO:0000313" key="2">
    <source>
        <dbReference type="Proteomes" id="UP000199021"/>
    </source>
</evidence>
<dbReference type="AlphaFoldDB" id="A0A1H9NNA9"/>
<evidence type="ECO:0000313" key="1">
    <source>
        <dbReference type="EMBL" id="SER37426.1"/>
    </source>
</evidence>
<dbReference type="InterPro" id="IPR016161">
    <property type="entry name" value="Ald_DH/histidinol_DH"/>
</dbReference>
<dbReference type="RefSeq" id="WP_245748657.1">
    <property type="nucleotide sequence ID" value="NZ_FOFB01000038.1"/>
</dbReference>
<keyword evidence="2" id="KW-1185">Reference proteome</keyword>